<organism evidence="1 2">
    <name type="scientific">Romanomermis culicivorax</name>
    <name type="common">Nematode worm</name>
    <dbReference type="NCBI Taxonomy" id="13658"/>
    <lineage>
        <taxon>Eukaryota</taxon>
        <taxon>Metazoa</taxon>
        <taxon>Ecdysozoa</taxon>
        <taxon>Nematoda</taxon>
        <taxon>Enoplea</taxon>
        <taxon>Dorylaimia</taxon>
        <taxon>Mermithida</taxon>
        <taxon>Mermithoidea</taxon>
        <taxon>Mermithidae</taxon>
        <taxon>Romanomermis</taxon>
    </lineage>
</organism>
<dbReference type="AlphaFoldDB" id="A0A915JM22"/>
<reference evidence="2" key="1">
    <citation type="submission" date="2022-11" db="UniProtKB">
        <authorList>
            <consortium name="WormBaseParasite"/>
        </authorList>
    </citation>
    <scope>IDENTIFICATION</scope>
</reference>
<sequence>FQLLKSYSPHVQPLVTGIVVRINWLKVVQDFDQSENSRNSQKAAKFYALLLDIVTRCGSRKENLTDCKASYFQMMTALQSLSWNVVDFARLNDSLQYFVDTFGADTVFSFEDDSSRLVLRLLEKATEFSPLAPCQSLQGRLSRLERRRLFVEMLMRCLISYCQIKDSSVDFAARYFVDAVDRLELLIAMI</sequence>
<evidence type="ECO:0000313" key="1">
    <source>
        <dbReference type="Proteomes" id="UP000887565"/>
    </source>
</evidence>
<dbReference type="WBParaSite" id="nRc.2.0.1.t27137-RA">
    <property type="protein sequence ID" value="nRc.2.0.1.t27137-RA"/>
    <property type="gene ID" value="nRc.2.0.1.g27137"/>
</dbReference>
<evidence type="ECO:0000313" key="2">
    <source>
        <dbReference type="WBParaSite" id="nRc.2.0.1.t27137-RA"/>
    </source>
</evidence>
<protein>
    <submittedName>
        <fullName evidence="2">Uncharacterized protein</fullName>
    </submittedName>
</protein>
<dbReference type="Proteomes" id="UP000887565">
    <property type="component" value="Unplaced"/>
</dbReference>
<proteinExistence type="predicted"/>
<keyword evidence="1" id="KW-1185">Reference proteome</keyword>
<accession>A0A915JM22</accession>
<name>A0A915JM22_ROMCU</name>